<comment type="similarity">
    <text evidence="2 5">Belongs to the aldose epimerase family.</text>
</comment>
<evidence type="ECO:0000256" key="3">
    <source>
        <dbReference type="ARBA" id="ARBA00023235"/>
    </source>
</evidence>
<feature type="binding site" evidence="8">
    <location>
        <begin position="71"/>
        <end position="72"/>
    </location>
    <ligand>
        <name>beta-D-galactose</name>
        <dbReference type="ChEBI" id="CHEBI:27667"/>
    </ligand>
</feature>
<evidence type="ECO:0000256" key="2">
    <source>
        <dbReference type="ARBA" id="ARBA00006206"/>
    </source>
</evidence>
<dbReference type="CDD" id="cd09019">
    <property type="entry name" value="galactose_mutarotase_like"/>
    <property type="match status" value="1"/>
</dbReference>
<feature type="binding site" evidence="7">
    <location>
        <position position="234"/>
    </location>
    <ligand>
        <name>beta-D-galactose</name>
        <dbReference type="ChEBI" id="CHEBI:27667"/>
    </ligand>
</feature>
<dbReference type="PANTHER" id="PTHR10091:SF49">
    <property type="entry name" value="ALDOSE 1-EPIMERASE"/>
    <property type="match status" value="1"/>
</dbReference>
<protein>
    <recommendedName>
        <fullName evidence="5">Aldose 1-epimerase</fullName>
        <ecNumber evidence="5">5.1.3.3</ecNumber>
    </recommendedName>
</protein>
<dbReference type="InterPro" id="IPR011013">
    <property type="entry name" value="Gal_mutarotase_sf_dom"/>
</dbReference>
<keyword evidence="3 5" id="KW-0413">Isomerase</keyword>
<dbReference type="AlphaFoldDB" id="F2J2S2"/>
<dbReference type="Pfam" id="PF01263">
    <property type="entry name" value="Aldose_epim"/>
    <property type="match status" value="1"/>
</dbReference>
<dbReference type="NCBIfam" id="NF008277">
    <property type="entry name" value="PRK11055.1"/>
    <property type="match status" value="1"/>
</dbReference>
<feature type="active site" description="Proton donor" evidence="6">
    <location>
        <position position="169"/>
    </location>
</feature>
<reference evidence="9 10" key="1">
    <citation type="journal article" date="2011" name="J. Bacteriol.">
        <title>Complete genome sequence of Polymorphum gilvum SL003B-26A1T, a crude oil-degrading bacterium from oil-polluted saline soil.</title>
        <authorList>
            <person name="Li S.G."/>
            <person name="Tang Y.Q."/>
            <person name="Nie Y."/>
            <person name="Cai M."/>
            <person name="Wu X.L."/>
        </authorList>
    </citation>
    <scope>NUCLEOTIDE SEQUENCE [LARGE SCALE GENOMIC DNA]</scope>
    <source>
        <strain evidence="10">LMG 25793 / CGMCC 1.9160 / SL003B-26A1</strain>
    </source>
</reference>
<evidence type="ECO:0000313" key="9">
    <source>
        <dbReference type="EMBL" id="ADZ72096.1"/>
    </source>
</evidence>
<dbReference type="InterPro" id="IPR014718">
    <property type="entry name" value="GH-type_carb-bd"/>
</dbReference>
<dbReference type="GO" id="GO:0030246">
    <property type="term" value="F:carbohydrate binding"/>
    <property type="evidence" value="ECO:0007669"/>
    <property type="project" value="InterPro"/>
</dbReference>
<sequence>MIRSFGTMDDGTVVEEIRLRADRLEAKILTFGATVRDLRLGGRPLVLGFDSLADYIAHGQHFGSIAGRCANRIAGGRFSLDGTDYQLSRNLPGGDHLHGGVTGFGTRVWTIKETRAESVLLGLVSPDGEEGYPGRVEVFCRYTLTQAGALVVELTGTTDRPTLLNLAHHSYFNLDESADILDHRLHIVADRYLPMSPAALPAGEVAEVAGTPFDFRNARPVRMLFDDGARVIYDHNFCLADAPRAEPHLAAVLEGPRSGIAMDLWTTEPGLQLYDAYKLDLPYQGLDGRRYGPNAGLCLEPQRWPDSPNHPDFAGAVLRPGETYRQVTEFRFHPGV</sequence>
<dbReference type="PANTHER" id="PTHR10091">
    <property type="entry name" value="ALDOSE-1-EPIMERASE"/>
    <property type="match status" value="1"/>
</dbReference>
<feature type="active site" description="Proton acceptor" evidence="6">
    <location>
        <position position="300"/>
    </location>
</feature>
<dbReference type="PIRSF" id="PIRSF005096">
    <property type="entry name" value="GALM"/>
    <property type="match status" value="1"/>
</dbReference>
<dbReference type="STRING" id="991905.SL003B_3675"/>
<dbReference type="GO" id="GO:0006006">
    <property type="term" value="P:glucose metabolic process"/>
    <property type="evidence" value="ECO:0007669"/>
    <property type="project" value="TreeGrafter"/>
</dbReference>
<dbReference type="InterPro" id="IPR015443">
    <property type="entry name" value="Aldose_1-epimerase"/>
</dbReference>
<dbReference type="SUPFAM" id="SSF74650">
    <property type="entry name" value="Galactose mutarotase-like"/>
    <property type="match status" value="1"/>
</dbReference>
<comment type="catalytic activity">
    <reaction evidence="5">
        <text>alpha-D-glucose = beta-D-glucose</text>
        <dbReference type="Rhea" id="RHEA:10264"/>
        <dbReference type="ChEBI" id="CHEBI:15903"/>
        <dbReference type="ChEBI" id="CHEBI:17925"/>
        <dbReference type="EC" id="5.1.3.3"/>
    </reaction>
</comment>
<dbReference type="EMBL" id="CP002568">
    <property type="protein sequence ID" value="ADZ72096.1"/>
    <property type="molecule type" value="Genomic_DNA"/>
</dbReference>
<dbReference type="eggNOG" id="COG2017">
    <property type="taxonomic scope" value="Bacteria"/>
</dbReference>
<evidence type="ECO:0000256" key="6">
    <source>
        <dbReference type="PIRSR" id="PIRSR005096-1"/>
    </source>
</evidence>
<evidence type="ECO:0000313" key="10">
    <source>
        <dbReference type="Proteomes" id="UP000008130"/>
    </source>
</evidence>
<accession>F2J2S2</accession>
<keyword evidence="4 5" id="KW-0119">Carbohydrate metabolism</keyword>
<name>F2J2S2_POLGS</name>
<dbReference type="InterPro" id="IPR008183">
    <property type="entry name" value="Aldose_1/G6P_1-epimerase"/>
</dbReference>
<gene>
    <name evidence="9" type="ordered locus">SL003B_3675</name>
</gene>
<evidence type="ECO:0000256" key="7">
    <source>
        <dbReference type="PIRSR" id="PIRSR005096-2"/>
    </source>
</evidence>
<evidence type="ECO:0000256" key="4">
    <source>
        <dbReference type="ARBA" id="ARBA00023277"/>
    </source>
</evidence>
<dbReference type="Proteomes" id="UP000008130">
    <property type="component" value="Chromosome"/>
</dbReference>
<comment type="pathway">
    <text evidence="1 5">Carbohydrate metabolism; hexose metabolism.</text>
</comment>
<dbReference type="KEGG" id="pgv:SL003B_3675"/>
<proteinExistence type="inferred from homology"/>
<dbReference type="GO" id="GO:0004034">
    <property type="term" value="F:aldose 1-epimerase activity"/>
    <property type="evidence" value="ECO:0007669"/>
    <property type="project" value="UniProtKB-EC"/>
</dbReference>
<evidence type="ECO:0000256" key="5">
    <source>
        <dbReference type="PIRNR" id="PIRNR005096"/>
    </source>
</evidence>
<dbReference type="OrthoDB" id="9779408at2"/>
<evidence type="ECO:0000256" key="8">
    <source>
        <dbReference type="PIRSR" id="PIRSR005096-3"/>
    </source>
</evidence>
<dbReference type="InterPro" id="IPR047215">
    <property type="entry name" value="Galactose_mutarotase-like"/>
</dbReference>
<keyword evidence="10" id="KW-1185">Reference proteome</keyword>
<dbReference type="EC" id="5.1.3.3" evidence="5"/>
<evidence type="ECO:0000256" key="1">
    <source>
        <dbReference type="ARBA" id="ARBA00005028"/>
    </source>
</evidence>
<dbReference type="HOGENOM" id="CLU_031753_1_0_5"/>
<feature type="binding site" evidence="8">
    <location>
        <begin position="169"/>
        <end position="171"/>
    </location>
    <ligand>
        <name>beta-D-galactose</name>
        <dbReference type="ChEBI" id="CHEBI:27667"/>
    </ligand>
</feature>
<dbReference type="GO" id="GO:0033499">
    <property type="term" value="P:galactose catabolic process via UDP-galactose, Leloir pathway"/>
    <property type="evidence" value="ECO:0007669"/>
    <property type="project" value="TreeGrafter"/>
</dbReference>
<dbReference type="UniPathway" id="UPA00242"/>
<dbReference type="RefSeq" id="WP_013654405.1">
    <property type="nucleotide sequence ID" value="NC_015259.1"/>
</dbReference>
<dbReference type="Gene3D" id="2.70.98.10">
    <property type="match status" value="1"/>
</dbReference>
<organism evidence="9 10">
    <name type="scientific">Polymorphum gilvum (strain LMG 25793 / CGMCC 1.9160 / SL003B-26A1)</name>
    <dbReference type="NCBI Taxonomy" id="991905"/>
    <lineage>
        <taxon>Bacteria</taxon>
        <taxon>Pseudomonadati</taxon>
        <taxon>Pseudomonadota</taxon>
        <taxon>Alphaproteobacteria</taxon>
        <taxon>Rhodobacterales</taxon>
        <taxon>Paracoccaceae</taxon>
        <taxon>Polymorphum</taxon>
    </lineage>
</organism>
<dbReference type="PATRIC" id="fig|991905.3.peg.3792"/>